<reference evidence="4" key="1">
    <citation type="submission" date="2010-08" db="EMBL/GenBank/DDBJ databases">
        <authorList>
            <consortium name="Caenorhabditis japonica Sequencing Consortium"/>
            <person name="Wilson R.K."/>
        </authorList>
    </citation>
    <scope>NUCLEOTIDE SEQUENCE [LARGE SCALE GENOMIC DNA]</scope>
    <source>
        <strain evidence="4">DF5081</strain>
    </source>
</reference>
<sequence length="634" mass="71091">MQHWTDQAFSGLMAAVATRRLNLANKYNKKKHEKCAGKAMDVKSHAKCLVELENDVVSSRWLKRKKYFDQKKFNASKHNNTIQILHRTKRSLKIKNAKSYELKSHFDSPFALITKHLTDTVKILKKKDKLSKWQDIIARIKNETALMKKRKQVEKLQRKRIGVFQKAKNLSYSGSREIRRKPPRKSGQLGNFASMEKYIEDGELREMYEQKAANMTEEEELMMVPVDIIRKAVKLGLSLGGHNTSEFAKKTVKLISPRFMSLLPDDEELKKDELDILSPSLFSLHDSGTDIEKNTSFASLLGRGMSSQDSQNFLDLLVEATGVAEAVEDAEQKLVDAQRKKDDAMGRGPDGQPIYFTKENITERFPSEAKKIEIFEELDKIYTVEQLKDMNQTGYSVLTPKQMQLVYGKQSPFNNPKLLGVYNNMTRAEIDRAIHSTIKNVAEEKLKFEVRQKDIVLSPIVATPLINSPEITSQPLILSPAVLVPLIQSPAVFGAVIISPWLFVPVILSPRLLSPVILTPFVFAPLILSPLALVPVILSPGIFNPFVLTPMALCPFILSPQVMTPLILTPFVLTPLIGTPLALSPLVLSPFVLSPQVLSPQYVTAFILSPYALSPAIESNGAMVTVFGSPSWLS</sequence>
<feature type="transmembrane region" description="Helical" evidence="2">
    <location>
        <begin position="516"/>
        <end position="536"/>
    </location>
</feature>
<keyword evidence="2" id="KW-1133">Transmembrane helix</keyword>
<feature type="transmembrane region" description="Helical" evidence="2">
    <location>
        <begin position="482"/>
        <end position="504"/>
    </location>
</feature>
<name>A0A8R1E5J6_CAEJA</name>
<evidence type="ECO:0000256" key="2">
    <source>
        <dbReference type="SAM" id="Phobius"/>
    </source>
</evidence>
<keyword evidence="2" id="KW-0812">Transmembrane</keyword>
<dbReference type="Proteomes" id="UP000005237">
    <property type="component" value="Unassembled WGS sequence"/>
</dbReference>
<dbReference type="PANTHER" id="PTHR21523:SF39">
    <property type="entry name" value="MLT-TEN (MLT-10) RELATED"/>
    <property type="match status" value="1"/>
</dbReference>
<dbReference type="PANTHER" id="PTHR21523">
    <property type="match status" value="1"/>
</dbReference>
<evidence type="ECO:0000256" key="1">
    <source>
        <dbReference type="SAM" id="Coils"/>
    </source>
</evidence>
<organism evidence="3 4">
    <name type="scientific">Caenorhabditis japonica</name>
    <dbReference type="NCBI Taxonomy" id="281687"/>
    <lineage>
        <taxon>Eukaryota</taxon>
        <taxon>Metazoa</taxon>
        <taxon>Ecdysozoa</taxon>
        <taxon>Nematoda</taxon>
        <taxon>Chromadorea</taxon>
        <taxon>Rhabditida</taxon>
        <taxon>Rhabditina</taxon>
        <taxon>Rhabditomorpha</taxon>
        <taxon>Rhabditoidea</taxon>
        <taxon>Rhabditidae</taxon>
        <taxon>Peloderinae</taxon>
        <taxon>Caenorhabditis</taxon>
    </lineage>
</organism>
<feature type="coiled-coil region" evidence="1">
    <location>
        <begin position="320"/>
        <end position="347"/>
    </location>
</feature>
<feature type="transmembrane region" description="Helical" evidence="2">
    <location>
        <begin position="571"/>
        <end position="593"/>
    </location>
</feature>
<keyword evidence="4" id="KW-1185">Reference proteome</keyword>
<evidence type="ECO:0000313" key="3">
    <source>
        <dbReference type="EnsemblMetazoa" id="CJA21977c.1"/>
    </source>
</evidence>
<dbReference type="Pfam" id="PF04870">
    <property type="entry name" value="Moulting_cycle"/>
    <property type="match status" value="1"/>
</dbReference>
<reference evidence="3" key="2">
    <citation type="submission" date="2022-06" db="UniProtKB">
        <authorList>
            <consortium name="EnsemblMetazoa"/>
        </authorList>
    </citation>
    <scope>IDENTIFICATION</scope>
    <source>
        <strain evidence="3">DF5081</strain>
    </source>
</reference>
<protein>
    <submittedName>
        <fullName evidence="3">Uncharacterized protein</fullName>
    </submittedName>
</protein>
<accession>A0A8R1E5J6</accession>
<dbReference type="AlphaFoldDB" id="A0A8R1E5J6"/>
<keyword evidence="2" id="KW-0472">Membrane</keyword>
<proteinExistence type="predicted"/>
<evidence type="ECO:0000313" key="4">
    <source>
        <dbReference type="Proteomes" id="UP000005237"/>
    </source>
</evidence>
<dbReference type="EnsemblMetazoa" id="CJA21977c.1">
    <property type="protein sequence ID" value="CJA21977c.1"/>
    <property type="gene ID" value="WBGene00177549"/>
</dbReference>
<keyword evidence="1" id="KW-0175">Coiled coil</keyword>
<dbReference type="InterPro" id="IPR006954">
    <property type="entry name" value="Mlt-10-like"/>
</dbReference>